<keyword evidence="7" id="KW-1133">Transmembrane helix</keyword>
<evidence type="ECO:0000313" key="10">
    <source>
        <dbReference type="Proteomes" id="UP000314251"/>
    </source>
</evidence>
<dbReference type="InterPro" id="IPR011009">
    <property type="entry name" value="Kinase-like_dom_sf"/>
</dbReference>
<feature type="transmembrane region" description="Helical" evidence="7">
    <location>
        <begin position="492"/>
        <end position="519"/>
    </location>
</feature>
<sequence>MEALAEDDPREVGGYRLLGRLGAGGMGQVYLGRSNAGRHVALKRIHPWLVAVPGFRDRFAREIRASTLLTGPGTVRVVAADAEAASPWLATAYLPSPTLGDVLTEHGPLPEPAVWRLLAGLAGALAEVHGHQLIHRDLKPSNVLLPQSGPLLIDFGIARAVDETGQTGTGLAVGSAGYMAPEQATGKRVASAADVFSLGALLVHAATGRPPFGVGSAPELLYRVVHEEPDLTGLSPELARVTRECLAKKPGERPSLQRLTAEAARHDTAGRDWLPGAVSAEIARRAEELLRLPYHDEEPQPGRNATAAASAASEAPTAVVPPRPSHPPTRVDAAAAARAPWWEPARGAMAATARGLAGWGRKQADRRRQRADRGRRTAPPGEPGTASATPAPPKRARPVGHLAPWVKDKGLGRLAFSLWGLLPMMALPAFAPQLRTVIDDYPQHPDDRNFGNLTEWAQETDWFLSLPLALFVALLALSYARPRLTRYTERTVRIWVGLTAGYWLLWSGLAALCLVWFVGMDDGWELGELPELPPVFTGFDILLALLLLGCGLAAPFVAFTAASRLNRASLRDLGRDGTTPAGRKG</sequence>
<accession>A0A5N6AIZ6</accession>
<dbReference type="SUPFAM" id="SSF56112">
    <property type="entry name" value="Protein kinase-like (PK-like)"/>
    <property type="match status" value="1"/>
</dbReference>
<keyword evidence="7" id="KW-0812">Transmembrane</keyword>
<feature type="transmembrane region" description="Helical" evidence="7">
    <location>
        <begin position="462"/>
        <end position="480"/>
    </location>
</feature>
<evidence type="ECO:0000256" key="2">
    <source>
        <dbReference type="ARBA" id="ARBA00022741"/>
    </source>
</evidence>
<dbReference type="CDD" id="cd14014">
    <property type="entry name" value="STKc_PknB_like"/>
    <property type="match status" value="1"/>
</dbReference>
<dbReference type="Gene3D" id="3.30.200.20">
    <property type="entry name" value="Phosphorylase Kinase, domain 1"/>
    <property type="match status" value="1"/>
</dbReference>
<dbReference type="OrthoDB" id="9762169at2"/>
<evidence type="ECO:0000259" key="8">
    <source>
        <dbReference type="PROSITE" id="PS50011"/>
    </source>
</evidence>
<evidence type="ECO:0000256" key="4">
    <source>
        <dbReference type="ARBA" id="ARBA00022840"/>
    </source>
</evidence>
<evidence type="ECO:0000256" key="1">
    <source>
        <dbReference type="ARBA" id="ARBA00022679"/>
    </source>
</evidence>
<feature type="region of interest" description="Disordered" evidence="6">
    <location>
        <begin position="353"/>
        <end position="397"/>
    </location>
</feature>
<evidence type="ECO:0000256" key="7">
    <source>
        <dbReference type="SAM" id="Phobius"/>
    </source>
</evidence>
<dbReference type="SMART" id="SM00220">
    <property type="entry name" value="S_TKc"/>
    <property type="match status" value="1"/>
</dbReference>
<keyword evidence="2 5" id="KW-0547">Nucleotide-binding</keyword>
<keyword evidence="4 5" id="KW-0067">ATP-binding</keyword>
<dbReference type="InterPro" id="IPR017441">
    <property type="entry name" value="Protein_kinase_ATP_BS"/>
</dbReference>
<protein>
    <submittedName>
        <fullName evidence="9">Protein kinase</fullName>
    </submittedName>
</protein>
<dbReference type="InterPro" id="IPR000719">
    <property type="entry name" value="Prot_kinase_dom"/>
</dbReference>
<proteinExistence type="predicted"/>
<keyword evidence="3 9" id="KW-0418">Kinase</keyword>
<organism evidence="9 10">
    <name type="scientific">Streptomyces mimosae</name>
    <dbReference type="NCBI Taxonomy" id="2586635"/>
    <lineage>
        <taxon>Bacteria</taxon>
        <taxon>Bacillati</taxon>
        <taxon>Actinomycetota</taxon>
        <taxon>Actinomycetes</taxon>
        <taxon>Kitasatosporales</taxon>
        <taxon>Streptomycetaceae</taxon>
        <taxon>Streptomyces</taxon>
    </lineage>
</organism>
<evidence type="ECO:0000256" key="5">
    <source>
        <dbReference type="PROSITE-ProRule" id="PRU10141"/>
    </source>
</evidence>
<feature type="region of interest" description="Disordered" evidence="6">
    <location>
        <begin position="293"/>
        <end position="337"/>
    </location>
</feature>
<feature type="transmembrane region" description="Helical" evidence="7">
    <location>
        <begin position="539"/>
        <end position="562"/>
    </location>
</feature>
<keyword evidence="7" id="KW-0472">Membrane</keyword>
<dbReference type="PANTHER" id="PTHR43289">
    <property type="entry name" value="MITOGEN-ACTIVATED PROTEIN KINASE KINASE KINASE 20-RELATED"/>
    <property type="match status" value="1"/>
</dbReference>
<dbReference type="Proteomes" id="UP000314251">
    <property type="component" value="Unassembled WGS sequence"/>
</dbReference>
<evidence type="ECO:0000256" key="6">
    <source>
        <dbReference type="SAM" id="MobiDB-lite"/>
    </source>
</evidence>
<dbReference type="GO" id="GO:0005524">
    <property type="term" value="F:ATP binding"/>
    <property type="evidence" value="ECO:0007669"/>
    <property type="project" value="UniProtKB-UniRule"/>
</dbReference>
<keyword evidence="1" id="KW-0808">Transferase</keyword>
<gene>
    <name evidence="9" type="ORF">FH607_006885</name>
</gene>
<keyword evidence="10" id="KW-1185">Reference proteome</keyword>
<dbReference type="PROSITE" id="PS50011">
    <property type="entry name" value="PROTEIN_KINASE_DOM"/>
    <property type="match status" value="1"/>
</dbReference>
<dbReference type="PROSITE" id="PS00107">
    <property type="entry name" value="PROTEIN_KINASE_ATP"/>
    <property type="match status" value="1"/>
</dbReference>
<evidence type="ECO:0000256" key="3">
    <source>
        <dbReference type="ARBA" id="ARBA00022777"/>
    </source>
</evidence>
<dbReference type="Gene3D" id="1.10.510.10">
    <property type="entry name" value="Transferase(Phosphotransferase) domain 1"/>
    <property type="match status" value="1"/>
</dbReference>
<dbReference type="RefSeq" id="WP_139666744.1">
    <property type="nucleotide sequence ID" value="NZ_VDLY02000004.1"/>
</dbReference>
<feature type="binding site" evidence="5">
    <location>
        <position position="43"/>
    </location>
    <ligand>
        <name>ATP</name>
        <dbReference type="ChEBI" id="CHEBI:30616"/>
    </ligand>
</feature>
<feature type="compositionally biased region" description="Low complexity" evidence="6">
    <location>
        <begin position="305"/>
        <end position="318"/>
    </location>
</feature>
<dbReference type="Pfam" id="PF00069">
    <property type="entry name" value="Pkinase"/>
    <property type="match status" value="1"/>
</dbReference>
<evidence type="ECO:0000313" key="9">
    <source>
        <dbReference type="EMBL" id="KAB8167729.1"/>
    </source>
</evidence>
<dbReference type="GO" id="GO:0004674">
    <property type="term" value="F:protein serine/threonine kinase activity"/>
    <property type="evidence" value="ECO:0007669"/>
    <property type="project" value="TreeGrafter"/>
</dbReference>
<dbReference type="AlphaFoldDB" id="A0A5N6AIZ6"/>
<comment type="caution">
    <text evidence="9">The sequence shown here is derived from an EMBL/GenBank/DDBJ whole genome shotgun (WGS) entry which is preliminary data.</text>
</comment>
<dbReference type="EMBL" id="VDLY02000004">
    <property type="protein sequence ID" value="KAB8167729.1"/>
    <property type="molecule type" value="Genomic_DNA"/>
</dbReference>
<reference evidence="9" key="1">
    <citation type="submission" date="2019-10" db="EMBL/GenBank/DDBJ databases">
        <title>Nonomuraea sp. nov., isolated from Phyllanthus amarus.</title>
        <authorList>
            <person name="Klykleung N."/>
            <person name="Tanasupawat S."/>
        </authorList>
    </citation>
    <scope>NUCLEOTIDE SEQUENCE [LARGE SCALE GENOMIC DNA]</scope>
    <source>
        <strain evidence="9">3MP-10</strain>
    </source>
</reference>
<name>A0A5N6AIZ6_9ACTN</name>
<dbReference type="PANTHER" id="PTHR43289:SF34">
    <property type="entry name" value="SERINE_THREONINE-PROTEIN KINASE YBDM-RELATED"/>
    <property type="match status" value="1"/>
</dbReference>
<feature type="domain" description="Protein kinase" evidence="8">
    <location>
        <begin position="15"/>
        <end position="269"/>
    </location>
</feature>
<dbReference type="InterPro" id="IPR008271">
    <property type="entry name" value="Ser/Thr_kinase_AS"/>
</dbReference>
<dbReference type="PROSITE" id="PS00108">
    <property type="entry name" value="PROTEIN_KINASE_ST"/>
    <property type="match status" value="1"/>
</dbReference>